<dbReference type="RefSeq" id="WP_097077259.1">
    <property type="nucleotide sequence ID" value="NZ_OBMR01000016.1"/>
</dbReference>
<dbReference type="Proteomes" id="UP000219563">
    <property type="component" value="Unassembled WGS sequence"/>
</dbReference>
<proteinExistence type="predicted"/>
<evidence type="ECO:0000313" key="3">
    <source>
        <dbReference type="Proteomes" id="UP000219563"/>
    </source>
</evidence>
<evidence type="ECO:0000259" key="1">
    <source>
        <dbReference type="PROSITE" id="PS51502"/>
    </source>
</evidence>
<reference evidence="2 3" key="1">
    <citation type="submission" date="2017-08" db="EMBL/GenBank/DDBJ databases">
        <authorList>
            <person name="de Groot N.N."/>
        </authorList>
    </citation>
    <scope>NUCLEOTIDE SEQUENCE [LARGE SCALE GENOMIC DNA]</scope>
    <source>
        <strain evidence="2 3">DSM 9787</strain>
    </source>
</reference>
<sequence length="100" mass="11093">MIKQVIIWKLQDKCFGPNLGAIKANIKTKLEELNGNIPGLESIVVCTECLSSSNGDVTAEAIFESEEALKQYQKHELRLAATKDAIVPFVDTTTHVEYEL</sequence>
<dbReference type="PROSITE" id="PS51502">
    <property type="entry name" value="S_R_A_B_BARREL"/>
    <property type="match status" value="1"/>
</dbReference>
<evidence type="ECO:0000313" key="2">
    <source>
        <dbReference type="EMBL" id="SOC17714.1"/>
    </source>
</evidence>
<protein>
    <submittedName>
        <fullName evidence="2">Stress responsive A/B Barrel Domain</fullName>
    </submittedName>
</protein>
<dbReference type="SMART" id="SM00886">
    <property type="entry name" value="Dabb"/>
    <property type="match status" value="1"/>
</dbReference>
<dbReference type="InterPro" id="IPR011008">
    <property type="entry name" value="Dimeric_a/b-barrel"/>
</dbReference>
<dbReference type="Gene3D" id="3.30.70.100">
    <property type="match status" value="1"/>
</dbReference>
<gene>
    <name evidence="2" type="ORF">SAMN02910411_0501</name>
</gene>
<name>A0A285TCV2_9FIRM</name>
<dbReference type="SUPFAM" id="SSF54909">
    <property type="entry name" value="Dimeric alpha+beta barrel"/>
    <property type="match status" value="1"/>
</dbReference>
<dbReference type="AlphaFoldDB" id="A0A285TCV2"/>
<accession>A0A285TCV2</accession>
<dbReference type="EMBL" id="OBMR01000016">
    <property type="protein sequence ID" value="SOC17714.1"/>
    <property type="molecule type" value="Genomic_DNA"/>
</dbReference>
<dbReference type="InterPro" id="IPR013097">
    <property type="entry name" value="Dabb"/>
</dbReference>
<organism evidence="2 3">
    <name type="scientific">Pseudobutyrivibrio ruminis DSM 9787</name>
    <dbReference type="NCBI Taxonomy" id="1123011"/>
    <lineage>
        <taxon>Bacteria</taxon>
        <taxon>Bacillati</taxon>
        <taxon>Bacillota</taxon>
        <taxon>Clostridia</taxon>
        <taxon>Lachnospirales</taxon>
        <taxon>Lachnospiraceae</taxon>
        <taxon>Pseudobutyrivibrio</taxon>
    </lineage>
</organism>
<dbReference type="Pfam" id="PF07876">
    <property type="entry name" value="Dabb"/>
    <property type="match status" value="1"/>
</dbReference>
<feature type="domain" description="Stress-response A/B barrel" evidence="1">
    <location>
        <begin position="2"/>
        <end position="98"/>
    </location>
</feature>